<keyword evidence="7" id="KW-1185">Reference proteome</keyword>
<dbReference type="InterPro" id="IPR035920">
    <property type="entry name" value="YhbY-like_sf"/>
</dbReference>
<dbReference type="NCBIfam" id="TIGR00253">
    <property type="entry name" value="RNA_bind_YhbY"/>
    <property type="match status" value="1"/>
</dbReference>
<protein>
    <submittedName>
        <fullName evidence="4 5">RNA-binding protein</fullName>
    </submittedName>
</protein>
<feature type="domain" description="CRM" evidence="3">
    <location>
        <begin position="1"/>
        <end position="97"/>
    </location>
</feature>
<keyword evidence="1 2" id="KW-0694">RNA-binding</keyword>
<dbReference type="EMBL" id="LDXT01000091">
    <property type="protein sequence ID" value="KRT54428.1"/>
    <property type="molecule type" value="Genomic_DNA"/>
</dbReference>
<dbReference type="Proteomes" id="UP000051276">
    <property type="component" value="Unassembled WGS sequence"/>
</dbReference>
<dbReference type="PATRIC" id="fig|54398.3.peg.1059"/>
<accession>A0A0T5Z857</accession>
<evidence type="ECO:0000256" key="1">
    <source>
        <dbReference type="ARBA" id="ARBA00022884"/>
    </source>
</evidence>
<sequence>MALSTQQNRKLKQLAHHLKPVVIIGQHGLSENVMSEFELALNHHELIKVKLAGADKAEREQLSSAITEQSGAALVQIIGRVAIFYRANPEKKKNRIIV</sequence>
<dbReference type="Pfam" id="PF01985">
    <property type="entry name" value="CRS1_YhbY"/>
    <property type="match status" value="1"/>
</dbReference>
<dbReference type="GO" id="GO:0003723">
    <property type="term" value="F:RNA binding"/>
    <property type="evidence" value="ECO:0007669"/>
    <property type="project" value="UniProtKB-UniRule"/>
</dbReference>
<evidence type="ECO:0000259" key="3">
    <source>
        <dbReference type="PROSITE" id="PS51295"/>
    </source>
</evidence>
<reference evidence="6 7" key="1">
    <citation type="submission" date="2015-11" db="EMBL/GenBank/DDBJ databases">
        <title>The genome of Candidatus Endoriftia persephone in Ridgeia piscesae and population structure of the North Eastern Pacific vestimentiferan symbionts.</title>
        <authorList>
            <person name="Perez M."/>
            <person name="Juniper K.S."/>
        </authorList>
    </citation>
    <scope>NUCLEOTIDE SEQUENCE [LARGE SCALE GENOMIC DNA]</scope>
    <source>
        <strain evidence="5">Ind10</strain>
        <strain evidence="4">Ind11</strain>
    </source>
</reference>
<evidence type="ECO:0000313" key="7">
    <source>
        <dbReference type="Proteomes" id="UP000051634"/>
    </source>
</evidence>
<dbReference type="Gene3D" id="3.30.110.60">
    <property type="entry name" value="YhbY-like"/>
    <property type="match status" value="1"/>
</dbReference>
<evidence type="ECO:0000313" key="5">
    <source>
        <dbReference type="EMBL" id="KRT58638.1"/>
    </source>
</evidence>
<dbReference type="PANTHER" id="PTHR40065:SF3">
    <property type="entry name" value="RNA-BINDING PROTEIN YHBY"/>
    <property type="match status" value="1"/>
</dbReference>
<evidence type="ECO:0000313" key="4">
    <source>
        <dbReference type="EMBL" id="KRT54428.1"/>
    </source>
</evidence>
<dbReference type="PANTHER" id="PTHR40065">
    <property type="entry name" value="RNA-BINDING PROTEIN YHBY"/>
    <property type="match status" value="1"/>
</dbReference>
<comment type="caution">
    <text evidence="5">The sequence shown here is derived from an EMBL/GenBank/DDBJ whole genome shotgun (WGS) entry which is preliminary data.</text>
</comment>
<proteinExistence type="predicted"/>
<gene>
    <name evidence="4" type="ORF">Ga0074115_10566</name>
    <name evidence="5" type="ORF">Ga0076813_13908</name>
</gene>
<dbReference type="InterPro" id="IPR001890">
    <property type="entry name" value="RNA-binding_CRM"/>
</dbReference>
<dbReference type="InterPro" id="IPR017924">
    <property type="entry name" value="RNA-binding_YhbY"/>
</dbReference>
<dbReference type="AlphaFoldDB" id="A0A0T5Z857"/>
<dbReference type="InterPro" id="IPR051925">
    <property type="entry name" value="RNA-binding_domain"/>
</dbReference>
<dbReference type="SMART" id="SM01103">
    <property type="entry name" value="CRS1_YhbY"/>
    <property type="match status" value="1"/>
</dbReference>
<dbReference type="STRING" id="54398.Ga0074115_10566"/>
<dbReference type="SUPFAM" id="SSF75471">
    <property type="entry name" value="YhbY-like"/>
    <property type="match status" value="1"/>
</dbReference>
<dbReference type="Proteomes" id="UP000051634">
    <property type="component" value="Unassembled WGS sequence"/>
</dbReference>
<dbReference type="RefSeq" id="WP_057956014.1">
    <property type="nucleotide sequence ID" value="NZ_KQ556903.1"/>
</dbReference>
<evidence type="ECO:0000256" key="2">
    <source>
        <dbReference type="PROSITE-ProRule" id="PRU00626"/>
    </source>
</evidence>
<dbReference type="PROSITE" id="PS51295">
    <property type="entry name" value="CRM"/>
    <property type="match status" value="1"/>
</dbReference>
<dbReference type="OrthoDB" id="9797519at2"/>
<dbReference type="EMBL" id="LMXI01000304">
    <property type="protein sequence ID" value="KRT58638.1"/>
    <property type="molecule type" value="Genomic_DNA"/>
</dbReference>
<organism evidence="5 6">
    <name type="scientific">endosymbiont of Ridgeia piscesae</name>
    <dbReference type="NCBI Taxonomy" id="54398"/>
    <lineage>
        <taxon>Bacteria</taxon>
        <taxon>Pseudomonadati</taxon>
        <taxon>Pseudomonadota</taxon>
        <taxon>Gammaproteobacteria</taxon>
        <taxon>sulfur-oxidizing symbionts</taxon>
    </lineage>
</organism>
<name>A0A0T5Z857_9GAMM</name>
<evidence type="ECO:0000313" key="6">
    <source>
        <dbReference type="Proteomes" id="UP000051276"/>
    </source>
</evidence>